<evidence type="ECO:0000313" key="1">
    <source>
        <dbReference type="EMBL" id="WGH28286.1"/>
    </source>
</evidence>
<gene>
    <name evidence="1" type="ORF">10P302A_gene0026</name>
</gene>
<sequence length="160" mass="18290">MNGSDVRKFIKQGEQATEVLEKLGYTYSAKAGEHPHWVAPVDVLDPIKEALLKIVAEATETQVKEFKEAQRDDPQGPNWHLIKDMVGRNFKVRAENIPESNVLRGYSAGPHFFGKLFRALEIKYRRSDEYTGYAVLFSFKLRPFNEEVVWLPLSACAFQS</sequence>
<dbReference type="EMBL" id="OQ622093">
    <property type="protein sequence ID" value="WGH28286.1"/>
    <property type="molecule type" value="Genomic_DNA"/>
</dbReference>
<protein>
    <submittedName>
        <fullName evidence="1">Uncharacterized protein</fullName>
    </submittedName>
</protein>
<name>A0AAF0K8I5_9CAUD</name>
<proteinExistence type="predicted"/>
<evidence type="ECO:0000313" key="2">
    <source>
        <dbReference type="Proteomes" id="UP001240123"/>
    </source>
</evidence>
<dbReference type="Proteomes" id="UP001240123">
    <property type="component" value="Segment"/>
</dbReference>
<accession>A0AAF0K8I5</accession>
<organism evidence="1 2">
    <name type="scientific">Pseudomonas phage 10P302A</name>
    <dbReference type="NCBI Taxonomy" id="3038233"/>
    <lineage>
        <taxon>Viruses</taxon>
        <taxon>Duplodnaviria</taxon>
        <taxon>Heunggongvirae</taxon>
        <taxon>Uroviricota</taxon>
        <taxon>Caudoviricetes</taxon>
        <taxon>Autographivirales</taxon>
        <taxon>Autotranscriptaviridae</taxon>
        <taxon>Studiervirinae</taxon>
        <taxon>Cankvirus</taxon>
        <taxon>Cankvirus cv10P302A</taxon>
    </lineage>
</organism>
<keyword evidence="2" id="KW-1185">Reference proteome</keyword>
<reference evidence="1" key="1">
    <citation type="submission" date="2023-03" db="EMBL/GenBank/DDBJ databases">
        <authorList>
            <person name="Chen D."/>
        </authorList>
    </citation>
    <scope>NUCLEOTIDE SEQUENCE</scope>
</reference>